<comment type="caution">
    <text evidence="1">The sequence shown here is derived from an EMBL/GenBank/DDBJ whole genome shotgun (WGS) entry which is preliminary data.</text>
</comment>
<accession>A0A9Q0TIE9</accession>
<proteinExistence type="predicted"/>
<gene>
    <name evidence="1" type="ORF">OIU79_008375</name>
</gene>
<evidence type="ECO:0000313" key="2">
    <source>
        <dbReference type="Proteomes" id="UP001151532"/>
    </source>
</evidence>
<dbReference type="EMBL" id="JAPFFK010000015">
    <property type="protein sequence ID" value="KAJ6712148.1"/>
    <property type="molecule type" value="Genomic_DNA"/>
</dbReference>
<dbReference type="Proteomes" id="UP001151532">
    <property type="component" value="Chromosome 1"/>
</dbReference>
<evidence type="ECO:0000313" key="1">
    <source>
        <dbReference type="EMBL" id="KAJ6712148.1"/>
    </source>
</evidence>
<protein>
    <submittedName>
        <fullName evidence="1">Uncharacterized protein</fullName>
    </submittedName>
</protein>
<keyword evidence="2" id="KW-1185">Reference proteome</keyword>
<reference evidence="1" key="2">
    <citation type="journal article" date="2023" name="Int. J. Mol. Sci.">
        <title>De Novo Assembly and Annotation of 11 Diverse Shrub Willow (Salix) Genomes Reveals Novel Gene Organization in Sex-Linked Regions.</title>
        <authorList>
            <person name="Hyden B."/>
            <person name="Feng K."/>
            <person name="Yates T.B."/>
            <person name="Jawdy S."/>
            <person name="Cereghino C."/>
            <person name="Smart L.B."/>
            <person name="Muchero W."/>
        </authorList>
    </citation>
    <scope>NUCLEOTIDE SEQUENCE</scope>
    <source>
        <tissue evidence="1">Shoot tip</tissue>
    </source>
</reference>
<reference evidence="1" key="1">
    <citation type="submission" date="2022-11" db="EMBL/GenBank/DDBJ databases">
        <authorList>
            <person name="Hyden B.L."/>
            <person name="Feng K."/>
            <person name="Yates T."/>
            <person name="Jawdy S."/>
            <person name="Smart L.B."/>
            <person name="Muchero W."/>
        </authorList>
    </citation>
    <scope>NUCLEOTIDE SEQUENCE</scope>
    <source>
        <tissue evidence="1">Shoot tip</tissue>
    </source>
</reference>
<dbReference type="AlphaFoldDB" id="A0A9Q0TIE9"/>
<sequence length="125" mass="14053">MHSTHPDRQNHQAPILLQAYQRKPAEPPHHVRALQTLISLHCRTTGSSSPFFGREISFSLHTRISHTCPLRKFGLLHSSPVCSSTMLRVCTSPNQDHPGGYRQKNTDQDALFCPARSLPPHLSKN</sequence>
<name>A0A9Q0TIE9_SALPP</name>
<organism evidence="1 2">
    <name type="scientific">Salix purpurea</name>
    <name type="common">Purple osier willow</name>
    <dbReference type="NCBI Taxonomy" id="77065"/>
    <lineage>
        <taxon>Eukaryota</taxon>
        <taxon>Viridiplantae</taxon>
        <taxon>Streptophyta</taxon>
        <taxon>Embryophyta</taxon>
        <taxon>Tracheophyta</taxon>
        <taxon>Spermatophyta</taxon>
        <taxon>Magnoliopsida</taxon>
        <taxon>eudicotyledons</taxon>
        <taxon>Gunneridae</taxon>
        <taxon>Pentapetalae</taxon>
        <taxon>rosids</taxon>
        <taxon>fabids</taxon>
        <taxon>Malpighiales</taxon>
        <taxon>Salicaceae</taxon>
        <taxon>Saliceae</taxon>
        <taxon>Salix</taxon>
    </lineage>
</organism>